<keyword evidence="1" id="KW-0472">Membrane</keyword>
<keyword evidence="1" id="KW-1133">Transmembrane helix</keyword>
<comment type="caution">
    <text evidence="2">The sequence shown here is derived from an EMBL/GenBank/DDBJ whole genome shotgun (WGS) entry which is preliminary data.</text>
</comment>
<name>A0ABU6D348_9GAMM</name>
<organism evidence="2 3">
    <name type="scientific">Candidatus Thiothrix phosphatis</name>
    <dbReference type="NCBI Taxonomy" id="3112415"/>
    <lineage>
        <taxon>Bacteria</taxon>
        <taxon>Pseudomonadati</taxon>
        <taxon>Pseudomonadota</taxon>
        <taxon>Gammaproteobacteria</taxon>
        <taxon>Thiotrichales</taxon>
        <taxon>Thiotrichaceae</taxon>
        <taxon>Thiothrix</taxon>
    </lineage>
</organism>
<sequence>MKSFHLSPGLMYGKNPGSGRLSRLDEVLAVMFLLGCAVYLSIWLLGVYVYQLPMAILLAIPAALLFLYGCATCARRFGMLRELVVMALLGYLGMLIGLMADYGELGLLALSNELCRVPLGSGWMGWRDKFVQAPWTHVGMFIGCNLGGCWRRRLFAHSSSRQLLLGILALSNVGMLLGMSLSHNLFPPPDDNLARQLLQMPIQMSLLMAGAMIVFREGALYLCKAMAVPHSSQVMRRC</sequence>
<keyword evidence="1" id="KW-0812">Transmembrane</keyword>
<accession>A0ABU6D348</accession>
<protein>
    <submittedName>
        <fullName evidence="2">Uncharacterized protein</fullName>
    </submittedName>
</protein>
<feature type="transmembrane region" description="Helical" evidence="1">
    <location>
        <begin position="83"/>
        <end position="100"/>
    </location>
</feature>
<feature type="transmembrane region" description="Helical" evidence="1">
    <location>
        <begin position="52"/>
        <end position="71"/>
    </location>
</feature>
<feature type="transmembrane region" description="Helical" evidence="1">
    <location>
        <begin position="202"/>
        <end position="223"/>
    </location>
</feature>
<reference evidence="3" key="1">
    <citation type="submission" date="2023-07" db="EMBL/GenBank/DDBJ databases">
        <title>The carbon used by Thiothrix.</title>
        <authorList>
            <person name="Chen L."/>
        </authorList>
    </citation>
    <scope>NUCLEOTIDE SEQUENCE [LARGE SCALE GENOMIC DNA]</scope>
</reference>
<evidence type="ECO:0000256" key="1">
    <source>
        <dbReference type="SAM" id="Phobius"/>
    </source>
</evidence>
<dbReference type="Proteomes" id="UP001308005">
    <property type="component" value="Unassembled WGS sequence"/>
</dbReference>
<feature type="transmembrane region" description="Helical" evidence="1">
    <location>
        <begin position="133"/>
        <end position="151"/>
    </location>
</feature>
<dbReference type="EMBL" id="JAYMYJ010000152">
    <property type="protein sequence ID" value="MEB4593237.1"/>
    <property type="molecule type" value="Genomic_DNA"/>
</dbReference>
<feature type="transmembrane region" description="Helical" evidence="1">
    <location>
        <begin position="163"/>
        <end position="182"/>
    </location>
</feature>
<evidence type="ECO:0000313" key="3">
    <source>
        <dbReference type="Proteomes" id="UP001308005"/>
    </source>
</evidence>
<feature type="transmembrane region" description="Helical" evidence="1">
    <location>
        <begin position="27"/>
        <end position="46"/>
    </location>
</feature>
<keyword evidence="3" id="KW-1185">Reference proteome</keyword>
<reference evidence="2 3" key="2">
    <citation type="submission" date="2024-01" db="EMBL/GenBank/DDBJ databases">
        <authorList>
            <person name="Xie X."/>
        </authorList>
    </citation>
    <scope>NUCLEOTIDE SEQUENCE [LARGE SCALE GENOMIC DNA]</scope>
    <source>
        <strain evidence="2">SCUT-1</strain>
    </source>
</reference>
<gene>
    <name evidence="2" type="ORF">VSS37_19830</name>
</gene>
<dbReference type="RefSeq" id="WP_324698016.1">
    <property type="nucleotide sequence ID" value="NZ_JAYMYJ010000152.1"/>
</dbReference>
<proteinExistence type="predicted"/>
<evidence type="ECO:0000313" key="2">
    <source>
        <dbReference type="EMBL" id="MEB4593237.1"/>
    </source>
</evidence>